<gene>
    <name evidence="7" type="ORF">CVLEPA_LOCUS10101</name>
</gene>
<evidence type="ECO:0000256" key="2">
    <source>
        <dbReference type="ARBA" id="ARBA00023158"/>
    </source>
</evidence>
<dbReference type="InterPro" id="IPR036397">
    <property type="entry name" value="RNaseH_sf"/>
</dbReference>
<dbReference type="CDD" id="cd02845">
    <property type="entry name" value="PAZ_piwi_like"/>
    <property type="match status" value="1"/>
</dbReference>
<name>A0ABP0FJL2_CLALP</name>
<dbReference type="InterPro" id="IPR003165">
    <property type="entry name" value="Piwi"/>
</dbReference>
<dbReference type="InterPro" id="IPR036085">
    <property type="entry name" value="PAZ_dom_sf"/>
</dbReference>
<feature type="region of interest" description="Disordered" evidence="4">
    <location>
        <begin position="1"/>
        <end position="56"/>
    </location>
</feature>
<dbReference type="Proteomes" id="UP001642483">
    <property type="component" value="Unassembled WGS sequence"/>
</dbReference>
<dbReference type="Pfam" id="PF02170">
    <property type="entry name" value="PAZ"/>
    <property type="match status" value="1"/>
</dbReference>
<dbReference type="Pfam" id="PF23278">
    <property type="entry name" value="Piwi_N"/>
    <property type="match status" value="1"/>
</dbReference>
<dbReference type="PROSITE" id="PS50821">
    <property type="entry name" value="PAZ"/>
    <property type="match status" value="1"/>
</dbReference>
<dbReference type="SMART" id="SM00949">
    <property type="entry name" value="PAZ"/>
    <property type="match status" value="1"/>
</dbReference>
<dbReference type="InterPro" id="IPR003100">
    <property type="entry name" value="PAZ_dom"/>
</dbReference>
<dbReference type="InterPro" id="IPR012337">
    <property type="entry name" value="RNaseH-like_sf"/>
</dbReference>
<sequence length="876" mass="99273">MEEQTRARGRARGRGRGAPPDGDGPRAPVRPGGSGAKELAPAAQAGPSGEHALPSRGVRRGALQPREGGVAEATRGVAGMALARRPGILLGKRSNFDPSLFDPKTKPEHITDKRGSGGKPVDLITNFFPLGCSRNWVLYQYRVDFNPEVDHKGARKGMLRDHTELLGPVYMFDGTMLFTTRKLPQKETEVFSKRRTDGSNIRITISLTNELSANSPVSVQIYNILFRWVLEKIGMKQVGRNYYNPTMACNVQCGNINFEIWPGFVTSILQYERNVLLCAEISHKLMRKDTVLDILYQISADCKRSGRNVHDEAQRFLVGQIVLTRYNNNTYRIDGIEWGLNPSKTFERRGTSISYAEYYKEQYNIQIKELGQPLLLSRPKKREIRRGGLEVIHLIPELSTVTGLTDELRADFHTMKKLGNVTKQSPQQRADTLNRFIRKITGNDEIKQKLSEWGLRFDNDLVKLQGRVLDPEQIVFQNKTVTGGHQASWDREMRDAKLVRSINLSNWFFIHVARDRSCASDLAKKLCQVSIAMGFKMAHPTMVEATDDRTDQYQRIIKDVLSRNKNTQMILCLLPSSRKDRYDAIKKLCCVDYPVPSQVVLAKTLSKPQRVMSIATKIAIQMNCKLGGEAWAVKIPLRQCMIIGIDTYHDSAQKGRSVGGFVASINSNYTRWYSNVTFQHSGGELIDGLKRCMMGALAKFRQMNGCLPMRIIIFRDGVGDGQLEMVKDHEIPQLLQCLQSDQSQDYKPNVTFVVVKKRVNARFFNRVHDRLQNPSPGTVIDDVVTRPEWYDFFVVSQSVREGTVTPTHYNVIYDTSTLKPDHMQRLAYKLCHLYYNWPGTIRVPAPCLYAHKLAFLIGQSVHQPVSATLQDKLYFL</sequence>
<proteinExistence type="inferred from homology"/>
<evidence type="ECO:0000256" key="1">
    <source>
        <dbReference type="ARBA" id="ARBA00022845"/>
    </source>
</evidence>
<evidence type="ECO:0000256" key="3">
    <source>
        <dbReference type="RuleBase" id="RU361178"/>
    </source>
</evidence>
<evidence type="ECO:0000259" key="6">
    <source>
        <dbReference type="PROSITE" id="PS50822"/>
    </source>
</evidence>
<feature type="domain" description="PAZ" evidence="5">
    <location>
        <begin position="290"/>
        <end position="403"/>
    </location>
</feature>
<keyword evidence="2" id="KW-0943">RNA-mediated gene silencing</keyword>
<evidence type="ECO:0000313" key="8">
    <source>
        <dbReference type="Proteomes" id="UP001642483"/>
    </source>
</evidence>
<dbReference type="Pfam" id="PF02171">
    <property type="entry name" value="Piwi"/>
    <property type="match status" value="1"/>
</dbReference>
<dbReference type="PANTHER" id="PTHR22891">
    <property type="entry name" value="EUKARYOTIC TRANSLATION INITIATION FACTOR 2C"/>
    <property type="match status" value="1"/>
</dbReference>
<comment type="similarity">
    <text evidence="3">Belongs to the argonaute family.</text>
</comment>
<evidence type="ECO:0000259" key="5">
    <source>
        <dbReference type="PROSITE" id="PS50821"/>
    </source>
</evidence>
<accession>A0ABP0FJL2</accession>
<dbReference type="CDD" id="cd04658">
    <property type="entry name" value="Piwi_piwi-like_Euk"/>
    <property type="match status" value="1"/>
</dbReference>
<feature type="domain" description="Piwi" evidence="6">
    <location>
        <begin position="569"/>
        <end position="862"/>
    </location>
</feature>
<dbReference type="Gene3D" id="3.30.420.10">
    <property type="entry name" value="Ribonuclease H-like superfamily/Ribonuclease H"/>
    <property type="match status" value="1"/>
</dbReference>
<dbReference type="PROSITE" id="PS50822">
    <property type="entry name" value="PIWI"/>
    <property type="match status" value="1"/>
</dbReference>
<dbReference type="EMBL" id="CAWYQH010000068">
    <property type="protein sequence ID" value="CAK8679854.1"/>
    <property type="molecule type" value="Genomic_DNA"/>
</dbReference>
<dbReference type="SMART" id="SM00950">
    <property type="entry name" value="Piwi"/>
    <property type="match status" value="1"/>
</dbReference>
<evidence type="ECO:0000313" key="7">
    <source>
        <dbReference type="EMBL" id="CAK8679854.1"/>
    </source>
</evidence>
<keyword evidence="8" id="KW-1185">Reference proteome</keyword>
<evidence type="ECO:0008006" key="9">
    <source>
        <dbReference type="Google" id="ProtNLM"/>
    </source>
</evidence>
<dbReference type="SUPFAM" id="SSF101690">
    <property type="entry name" value="PAZ domain"/>
    <property type="match status" value="1"/>
</dbReference>
<keyword evidence="1" id="KW-0810">Translation regulation</keyword>
<dbReference type="Gene3D" id="3.40.50.2300">
    <property type="match status" value="1"/>
</dbReference>
<reference evidence="7 8" key="1">
    <citation type="submission" date="2024-02" db="EMBL/GenBank/DDBJ databases">
        <authorList>
            <person name="Daric V."/>
            <person name="Darras S."/>
        </authorList>
    </citation>
    <scope>NUCLEOTIDE SEQUENCE [LARGE SCALE GENOMIC DNA]</scope>
</reference>
<organism evidence="7 8">
    <name type="scientific">Clavelina lepadiformis</name>
    <name type="common">Light-bulb sea squirt</name>
    <name type="synonym">Ascidia lepadiformis</name>
    <dbReference type="NCBI Taxonomy" id="159417"/>
    <lineage>
        <taxon>Eukaryota</taxon>
        <taxon>Metazoa</taxon>
        <taxon>Chordata</taxon>
        <taxon>Tunicata</taxon>
        <taxon>Ascidiacea</taxon>
        <taxon>Aplousobranchia</taxon>
        <taxon>Clavelinidae</taxon>
        <taxon>Clavelina</taxon>
    </lineage>
</organism>
<evidence type="ECO:0000256" key="4">
    <source>
        <dbReference type="SAM" id="MobiDB-lite"/>
    </source>
</evidence>
<protein>
    <recommendedName>
        <fullName evidence="9">Piwi-like protein 1</fullName>
    </recommendedName>
</protein>
<feature type="compositionally biased region" description="Low complexity" evidence="4">
    <location>
        <begin position="17"/>
        <end position="31"/>
    </location>
</feature>
<dbReference type="SUPFAM" id="SSF53098">
    <property type="entry name" value="Ribonuclease H-like"/>
    <property type="match status" value="1"/>
</dbReference>
<dbReference type="Gene3D" id="2.170.260.10">
    <property type="entry name" value="paz domain"/>
    <property type="match status" value="1"/>
</dbReference>
<comment type="caution">
    <text evidence="7">The sequence shown here is derived from an EMBL/GenBank/DDBJ whole genome shotgun (WGS) entry which is preliminary data.</text>
</comment>